<dbReference type="InterPro" id="IPR035994">
    <property type="entry name" value="Nucleoside_phosphorylase_sf"/>
</dbReference>
<gene>
    <name evidence="2" type="ORF">ACFP1K_27055</name>
</gene>
<keyword evidence="3" id="KW-1185">Reference proteome</keyword>
<dbReference type="Gene3D" id="3.40.50.1580">
    <property type="entry name" value="Nucleoside phosphorylase domain"/>
    <property type="match status" value="1"/>
</dbReference>
<dbReference type="Proteomes" id="UP001596137">
    <property type="component" value="Unassembled WGS sequence"/>
</dbReference>
<sequence>MDVRNVAVGTGATFNAAPAASGRGERRKADVGVITAKPVELRAVREVLGLRRVPDAEIPFHEGEVEVRGRVVRVAAVRAIAQGQRSTVTAFGDLREHYCPSIVVFVGIGGGIHPEVEVGDVVVATRVVYYESRKETPEGTVRRGEEGPVAPVPVVRAVNSFFDDHEEPARLRAVGPDDVTRDYQVLTGPIGSGEAVITDARSPIRGFLQAYNDKSRAVEMEAGGLVQAFYEQSGARKVDGWLVIRGISDNADPDKSDDPQAVAAWHAATSLRLLLPYLPLDGRTPGGG</sequence>
<dbReference type="RefSeq" id="WP_380758346.1">
    <property type="nucleotide sequence ID" value="NZ_JBHSRF010000050.1"/>
</dbReference>
<dbReference type="EMBL" id="JBHSRF010000050">
    <property type="protein sequence ID" value="MFC6084849.1"/>
    <property type="molecule type" value="Genomic_DNA"/>
</dbReference>
<name>A0ABW1NNC4_9ACTN</name>
<dbReference type="SUPFAM" id="SSF53167">
    <property type="entry name" value="Purine and uridine phosphorylases"/>
    <property type="match status" value="1"/>
</dbReference>
<dbReference type="InterPro" id="IPR000845">
    <property type="entry name" value="Nucleoside_phosphorylase_d"/>
</dbReference>
<protein>
    <recommendedName>
        <fullName evidence="1">Nucleoside phosphorylase domain-containing protein</fullName>
    </recommendedName>
</protein>
<evidence type="ECO:0000313" key="2">
    <source>
        <dbReference type="EMBL" id="MFC6084849.1"/>
    </source>
</evidence>
<accession>A0ABW1NNC4</accession>
<organism evidence="2 3">
    <name type="scientific">Sphaerisporangium aureirubrum</name>
    <dbReference type="NCBI Taxonomy" id="1544736"/>
    <lineage>
        <taxon>Bacteria</taxon>
        <taxon>Bacillati</taxon>
        <taxon>Actinomycetota</taxon>
        <taxon>Actinomycetes</taxon>
        <taxon>Streptosporangiales</taxon>
        <taxon>Streptosporangiaceae</taxon>
        <taxon>Sphaerisporangium</taxon>
    </lineage>
</organism>
<evidence type="ECO:0000313" key="3">
    <source>
        <dbReference type="Proteomes" id="UP001596137"/>
    </source>
</evidence>
<proteinExistence type="predicted"/>
<dbReference type="Pfam" id="PF01048">
    <property type="entry name" value="PNP_UDP_1"/>
    <property type="match status" value="1"/>
</dbReference>
<evidence type="ECO:0000259" key="1">
    <source>
        <dbReference type="Pfam" id="PF01048"/>
    </source>
</evidence>
<feature type="domain" description="Nucleoside phosphorylase" evidence="1">
    <location>
        <begin position="31"/>
        <end position="277"/>
    </location>
</feature>
<dbReference type="PANTHER" id="PTHR46832">
    <property type="entry name" value="5'-METHYLTHIOADENOSINE/S-ADENOSYLHOMOCYSTEINE NUCLEOSIDASE"/>
    <property type="match status" value="1"/>
</dbReference>
<dbReference type="PANTHER" id="PTHR46832:SF1">
    <property type="entry name" value="5'-METHYLTHIOADENOSINE_S-ADENOSYLHOMOCYSTEINE NUCLEOSIDASE"/>
    <property type="match status" value="1"/>
</dbReference>
<comment type="caution">
    <text evidence="2">The sequence shown here is derived from an EMBL/GenBank/DDBJ whole genome shotgun (WGS) entry which is preliminary data.</text>
</comment>
<reference evidence="3" key="1">
    <citation type="journal article" date="2019" name="Int. J. Syst. Evol. Microbiol.">
        <title>The Global Catalogue of Microorganisms (GCM) 10K type strain sequencing project: providing services to taxonomists for standard genome sequencing and annotation.</title>
        <authorList>
            <consortium name="The Broad Institute Genomics Platform"/>
            <consortium name="The Broad Institute Genome Sequencing Center for Infectious Disease"/>
            <person name="Wu L."/>
            <person name="Ma J."/>
        </authorList>
    </citation>
    <scope>NUCLEOTIDE SEQUENCE [LARGE SCALE GENOMIC DNA]</scope>
    <source>
        <strain evidence="3">JCM 30346</strain>
    </source>
</reference>